<dbReference type="PANTHER" id="PTHR43184:SF12">
    <property type="entry name" value="SUGAR PHOSPHATE EXCHANGER 3"/>
    <property type="match status" value="1"/>
</dbReference>
<dbReference type="PANTHER" id="PTHR43184">
    <property type="entry name" value="MAJOR FACILITATOR SUPERFAMILY TRANSPORTER 16, ISOFORM B"/>
    <property type="match status" value="1"/>
</dbReference>
<keyword evidence="2 5" id="KW-0812">Transmembrane</keyword>
<dbReference type="AlphaFoldDB" id="A0A5C7H3I1"/>
<dbReference type="Proteomes" id="UP000323000">
    <property type="component" value="Chromosome 11"/>
</dbReference>
<organism evidence="6 7">
    <name type="scientific">Acer yangbiense</name>
    <dbReference type="NCBI Taxonomy" id="1000413"/>
    <lineage>
        <taxon>Eukaryota</taxon>
        <taxon>Viridiplantae</taxon>
        <taxon>Streptophyta</taxon>
        <taxon>Embryophyta</taxon>
        <taxon>Tracheophyta</taxon>
        <taxon>Spermatophyta</taxon>
        <taxon>Magnoliopsida</taxon>
        <taxon>eudicotyledons</taxon>
        <taxon>Gunneridae</taxon>
        <taxon>Pentapetalae</taxon>
        <taxon>rosids</taxon>
        <taxon>malvids</taxon>
        <taxon>Sapindales</taxon>
        <taxon>Sapindaceae</taxon>
        <taxon>Hippocastanoideae</taxon>
        <taxon>Acereae</taxon>
        <taxon>Acer</taxon>
    </lineage>
</organism>
<feature type="transmembrane region" description="Helical" evidence="5">
    <location>
        <begin position="91"/>
        <end position="108"/>
    </location>
</feature>
<dbReference type="Gene3D" id="1.20.1250.20">
    <property type="entry name" value="MFS general substrate transporter like domains"/>
    <property type="match status" value="2"/>
</dbReference>
<comment type="subcellular location">
    <subcellularLocation>
        <location evidence="1">Membrane</location>
        <topology evidence="1">Multi-pass membrane protein</topology>
    </subcellularLocation>
</comment>
<keyword evidence="4 5" id="KW-0472">Membrane</keyword>
<evidence type="ECO:0000256" key="2">
    <source>
        <dbReference type="ARBA" id="ARBA00022692"/>
    </source>
</evidence>
<proteinExistence type="predicted"/>
<dbReference type="GO" id="GO:0005789">
    <property type="term" value="C:endoplasmic reticulum membrane"/>
    <property type="evidence" value="ECO:0007669"/>
    <property type="project" value="TreeGrafter"/>
</dbReference>
<evidence type="ECO:0000313" key="6">
    <source>
        <dbReference type="EMBL" id="TXG51471.1"/>
    </source>
</evidence>
<name>A0A5C7H3I1_9ROSI</name>
<protein>
    <recommendedName>
        <fullName evidence="8">Major facilitator superfamily (MFS) profile domain-containing protein</fullName>
    </recommendedName>
</protein>
<dbReference type="OrthoDB" id="3639251at2759"/>
<gene>
    <name evidence="6" type="ORF">EZV62_023995</name>
</gene>
<evidence type="ECO:0000256" key="5">
    <source>
        <dbReference type="SAM" id="Phobius"/>
    </source>
</evidence>
<dbReference type="EMBL" id="VAHF01000011">
    <property type="protein sequence ID" value="TXG51471.1"/>
    <property type="molecule type" value="Genomic_DNA"/>
</dbReference>
<evidence type="ECO:0000256" key="4">
    <source>
        <dbReference type="ARBA" id="ARBA00023136"/>
    </source>
</evidence>
<evidence type="ECO:0000313" key="7">
    <source>
        <dbReference type="Proteomes" id="UP000323000"/>
    </source>
</evidence>
<feature type="transmembrane region" description="Helical" evidence="5">
    <location>
        <begin position="226"/>
        <end position="245"/>
    </location>
</feature>
<accession>A0A5C7H3I1</accession>
<feature type="transmembrane region" description="Helical" evidence="5">
    <location>
        <begin position="192"/>
        <end position="214"/>
    </location>
</feature>
<reference evidence="7" key="1">
    <citation type="journal article" date="2019" name="Gigascience">
        <title>De novo genome assembly of the endangered Acer yangbiense, a plant species with extremely small populations endemic to Yunnan Province, China.</title>
        <authorList>
            <person name="Yang J."/>
            <person name="Wariss H.M."/>
            <person name="Tao L."/>
            <person name="Zhang R."/>
            <person name="Yun Q."/>
            <person name="Hollingsworth P."/>
            <person name="Dao Z."/>
            <person name="Luo G."/>
            <person name="Guo H."/>
            <person name="Ma Y."/>
            <person name="Sun W."/>
        </authorList>
    </citation>
    <scope>NUCLEOTIDE SEQUENCE [LARGE SCALE GENOMIC DNA]</scope>
    <source>
        <strain evidence="7">cv. Malutang</strain>
    </source>
</reference>
<feature type="transmembrane region" description="Helical" evidence="5">
    <location>
        <begin position="157"/>
        <end position="180"/>
    </location>
</feature>
<evidence type="ECO:0000256" key="1">
    <source>
        <dbReference type="ARBA" id="ARBA00004141"/>
    </source>
</evidence>
<evidence type="ECO:0008006" key="8">
    <source>
        <dbReference type="Google" id="ProtNLM"/>
    </source>
</evidence>
<dbReference type="InterPro" id="IPR036259">
    <property type="entry name" value="MFS_trans_sf"/>
</dbReference>
<keyword evidence="3 5" id="KW-1133">Transmembrane helix</keyword>
<evidence type="ECO:0000256" key="3">
    <source>
        <dbReference type="ARBA" id="ARBA00022989"/>
    </source>
</evidence>
<dbReference type="SUPFAM" id="SSF103473">
    <property type="entry name" value="MFS general substrate transporter"/>
    <property type="match status" value="2"/>
</dbReference>
<feature type="transmembrane region" description="Helical" evidence="5">
    <location>
        <begin position="26"/>
        <end position="45"/>
    </location>
</feature>
<keyword evidence="7" id="KW-1185">Reference proteome</keyword>
<comment type="caution">
    <text evidence="6">The sequence shown here is derived from an EMBL/GenBank/DDBJ whole genome shotgun (WGS) entry which is preliminary data.</text>
</comment>
<feature type="transmembrane region" description="Helical" evidence="5">
    <location>
        <begin position="115"/>
        <end position="137"/>
    </location>
</feature>
<sequence>MLQPQEAQILAPSLNFFPTLKPPNKILSFHRIYALVITFFAYASFHGSHKPSSIVKSVLEPSKLAKESLKETGWAPFNDPNGTHRLGELDLAFLTSYALGMYFAVHVGDRIDLRLFLVFGMSIGWPFVVSMVGNWFGKEKRGLIMGLWNSPTSVGNIVGSVVASAVLENIFVWFIIDDAFVLQDSNKGDSCALAMVTAIIDGTGSVGAALGPLLAGYISTWGWNNVFFMLIVSIFLVALLLICVAKTEIEQKLSEGKWFWNSMT</sequence>